<protein>
    <submittedName>
        <fullName evidence="5">Peptidase S24-like protein</fullName>
    </submittedName>
</protein>
<keyword evidence="1" id="KW-0805">Transcription regulation</keyword>
<evidence type="ECO:0000313" key="5">
    <source>
        <dbReference type="EMBL" id="EIG25115.1"/>
    </source>
</evidence>
<feature type="domain" description="Peptidase S24/S26A/S26B/S26C" evidence="4">
    <location>
        <begin position="88"/>
        <end position="212"/>
    </location>
</feature>
<gene>
    <name evidence="5" type="ORF">HMPREF1054_1972</name>
</gene>
<evidence type="ECO:0000256" key="2">
    <source>
        <dbReference type="ARBA" id="ARBA00023125"/>
    </source>
</evidence>
<dbReference type="AlphaFoldDB" id="I2NH04"/>
<accession>I2NH04</accession>
<dbReference type="eggNOG" id="COG2932">
    <property type="taxonomic scope" value="Bacteria"/>
</dbReference>
<name>I2NH04_9PAST</name>
<evidence type="ECO:0000259" key="4">
    <source>
        <dbReference type="Pfam" id="PF00717"/>
    </source>
</evidence>
<dbReference type="InterPro" id="IPR015927">
    <property type="entry name" value="Peptidase_S24_S26A/B/C"/>
</dbReference>
<dbReference type="InterPro" id="IPR036286">
    <property type="entry name" value="LexA/Signal_pep-like_sf"/>
</dbReference>
<dbReference type="RefSeq" id="WP_005709149.1">
    <property type="nucleotide sequence ID" value="NZ_AJMU01000062.1"/>
</dbReference>
<dbReference type="SUPFAM" id="SSF51306">
    <property type="entry name" value="LexA/Signal peptidase"/>
    <property type="match status" value="1"/>
</dbReference>
<evidence type="ECO:0000256" key="1">
    <source>
        <dbReference type="ARBA" id="ARBA00023015"/>
    </source>
</evidence>
<keyword evidence="3" id="KW-0804">Transcription</keyword>
<dbReference type="OrthoDB" id="9791537at2"/>
<dbReference type="CDD" id="cd06529">
    <property type="entry name" value="S24_LexA-like"/>
    <property type="match status" value="1"/>
</dbReference>
<dbReference type="GO" id="GO:0003677">
    <property type="term" value="F:DNA binding"/>
    <property type="evidence" value="ECO:0007669"/>
    <property type="project" value="UniProtKB-KW"/>
</dbReference>
<keyword evidence="2" id="KW-0238">DNA-binding</keyword>
<dbReference type="Proteomes" id="UP000003345">
    <property type="component" value="Unassembled WGS sequence"/>
</dbReference>
<dbReference type="PATRIC" id="fig|1095743.3.peg.1228"/>
<evidence type="ECO:0000256" key="3">
    <source>
        <dbReference type="ARBA" id="ARBA00023163"/>
    </source>
</evidence>
<reference evidence="5 6" key="1">
    <citation type="submission" date="2012-04" db="EMBL/GenBank/DDBJ databases">
        <authorList>
            <person name="Harkins D.M."/>
            <person name="Madupu R."/>
            <person name="Durkin A.S."/>
            <person name="Torralba M."/>
            <person name="Methe B."/>
            <person name="Sutton G.G."/>
            <person name="Nelson K.E."/>
        </authorList>
    </citation>
    <scope>NUCLEOTIDE SEQUENCE [LARGE SCALE GENOMIC DNA]</scope>
    <source>
        <strain evidence="5 6">HK411</strain>
    </source>
</reference>
<organism evidence="5 6">
    <name type="scientific">Haemophilus paraphrohaemolyticus HK411</name>
    <dbReference type="NCBI Taxonomy" id="1095743"/>
    <lineage>
        <taxon>Bacteria</taxon>
        <taxon>Pseudomonadati</taxon>
        <taxon>Pseudomonadota</taxon>
        <taxon>Gammaproteobacteria</taxon>
        <taxon>Pasteurellales</taxon>
        <taxon>Pasteurellaceae</taxon>
        <taxon>Haemophilus</taxon>
    </lineage>
</organism>
<dbReference type="Pfam" id="PF00717">
    <property type="entry name" value="Peptidase_S24"/>
    <property type="match status" value="1"/>
</dbReference>
<dbReference type="InterPro" id="IPR039418">
    <property type="entry name" value="LexA-like"/>
</dbReference>
<comment type="caution">
    <text evidence="5">The sequence shown here is derived from an EMBL/GenBank/DDBJ whole genome shotgun (WGS) entry which is preliminary data.</text>
</comment>
<sequence length="222" mass="25158">MDKSEIRLKNLEKWFEGQSIPKKDRSFISQLRKGATFGERAARRIEQDYGMPSFYLDSDPELEALIISSISTTPSDAHRFKIELLDVQAKAGVGGIINNEYPDVIQAIYFSLDGLLEIVGRKTDDGLFMINIPTDSMSPTIDKGDVVFVDTNVRNYYGEGIYIFAIDNEVYIKRLQKIPGGTYRALSDNKNYDPFDITEDVFNKAIVIGKFVRVLPIDPRDL</sequence>
<proteinExistence type="predicted"/>
<dbReference type="PANTHER" id="PTHR40661">
    <property type="match status" value="1"/>
</dbReference>
<dbReference type="Gene3D" id="2.10.109.10">
    <property type="entry name" value="Umud Fragment, subunit A"/>
    <property type="match status" value="1"/>
</dbReference>
<evidence type="ECO:0000313" key="6">
    <source>
        <dbReference type="Proteomes" id="UP000003345"/>
    </source>
</evidence>
<dbReference type="PANTHER" id="PTHR40661:SF3">
    <property type="entry name" value="FELS-1 PROPHAGE TRANSCRIPTIONAL REGULATOR"/>
    <property type="match status" value="1"/>
</dbReference>
<dbReference type="EMBL" id="AJMU01000062">
    <property type="protein sequence ID" value="EIG25115.1"/>
    <property type="molecule type" value="Genomic_DNA"/>
</dbReference>